<dbReference type="InterPro" id="IPR050272">
    <property type="entry name" value="Isochorismatase-like_hydrls"/>
</dbReference>
<dbReference type="Pfam" id="PF00857">
    <property type="entry name" value="Isochorismatase"/>
    <property type="match status" value="1"/>
</dbReference>
<proteinExistence type="inferred from homology"/>
<keyword evidence="2" id="KW-0378">Hydrolase</keyword>
<dbReference type="InterPro" id="IPR000868">
    <property type="entry name" value="Isochorismatase-like_dom"/>
</dbReference>
<name>A0A1Q5TBX8_9EURO</name>
<dbReference type="STRING" id="1316194.A0A1Q5TBX8"/>
<evidence type="ECO:0000313" key="5">
    <source>
        <dbReference type="Proteomes" id="UP000186955"/>
    </source>
</evidence>
<reference evidence="4 5" key="1">
    <citation type="submission" date="2016-10" db="EMBL/GenBank/DDBJ databases">
        <title>Genome sequence of the ascomycete fungus Penicillium subrubescens.</title>
        <authorList>
            <person name="De Vries R.P."/>
            <person name="Peng M."/>
            <person name="Dilokpimol A."/>
            <person name="Hilden K."/>
            <person name="Makela M.R."/>
            <person name="Grigoriev I."/>
            <person name="Riley R."/>
            <person name="Granchi Z."/>
        </authorList>
    </citation>
    <scope>NUCLEOTIDE SEQUENCE [LARGE SCALE GENOMIC DNA]</scope>
    <source>
        <strain evidence="4 5">CBS 132785</strain>
    </source>
</reference>
<dbReference type="EMBL" id="MNBE01000686">
    <property type="protein sequence ID" value="OKO97723.1"/>
    <property type="molecule type" value="Genomic_DNA"/>
</dbReference>
<accession>A0A1Q5TBX8</accession>
<dbReference type="PANTHER" id="PTHR43540">
    <property type="entry name" value="PEROXYUREIDOACRYLATE/UREIDOACRYLATE AMIDOHYDROLASE-RELATED"/>
    <property type="match status" value="1"/>
</dbReference>
<protein>
    <recommendedName>
        <fullName evidence="3">Isochorismatase-like domain-containing protein</fullName>
    </recommendedName>
</protein>
<evidence type="ECO:0000256" key="2">
    <source>
        <dbReference type="ARBA" id="ARBA00022801"/>
    </source>
</evidence>
<sequence length="205" mass="22464">MARTALFVIDIQADLAQDPRTEIPHAARIRDVGAAVLSKARIAIDNELGRGLGANLSIIIVQHHETPENGSLVRGSKPWELVFKPRNETERIVEKTTKNGVRATYCTYIGDTFESNQQLADQLKAEGIEEIVAFGIQSECCVQSTCEGALAAGFKVVLLQGAHSTYDMGSRKAEEIEREVEEKLRKADINPGEGIFAKLKGFVRA</sequence>
<evidence type="ECO:0000256" key="1">
    <source>
        <dbReference type="ARBA" id="ARBA00006336"/>
    </source>
</evidence>
<comment type="caution">
    <text evidence="4">The sequence shown here is derived from an EMBL/GenBank/DDBJ whole genome shotgun (WGS) entry which is preliminary data.</text>
</comment>
<dbReference type="GO" id="GO:0016787">
    <property type="term" value="F:hydrolase activity"/>
    <property type="evidence" value="ECO:0007669"/>
    <property type="project" value="UniProtKB-KW"/>
</dbReference>
<dbReference type="InterPro" id="IPR036380">
    <property type="entry name" value="Isochorismatase-like_sf"/>
</dbReference>
<keyword evidence="5" id="KW-1185">Reference proteome</keyword>
<evidence type="ECO:0000259" key="3">
    <source>
        <dbReference type="Pfam" id="PF00857"/>
    </source>
</evidence>
<comment type="similarity">
    <text evidence="1">Belongs to the isochorismatase family.</text>
</comment>
<feature type="domain" description="Isochorismatase-like" evidence="3">
    <location>
        <begin position="4"/>
        <end position="171"/>
    </location>
</feature>
<dbReference type="AlphaFoldDB" id="A0A1Q5TBX8"/>
<dbReference type="PANTHER" id="PTHR43540:SF6">
    <property type="entry name" value="ISOCHORISMATASE-LIKE DOMAIN-CONTAINING PROTEIN"/>
    <property type="match status" value="1"/>
</dbReference>
<evidence type="ECO:0000313" key="4">
    <source>
        <dbReference type="EMBL" id="OKO97723.1"/>
    </source>
</evidence>
<dbReference type="Proteomes" id="UP000186955">
    <property type="component" value="Unassembled WGS sequence"/>
</dbReference>
<gene>
    <name evidence="4" type="ORF">PENSUB_9885</name>
</gene>
<organism evidence="4 5">
    <name type="scientific">Penicillium subrubescens</name>
    <dbReference type="NCBI Taxonomy" id="1316194"/>
    <lineage>
        <taxon>Eukaryota</taxon>
        <taxon>Fungi</taxon>
        <taxon>Dikarya</taxon>
        <taxon>Ascomycota</taxon>
        <taxon>Pezizomycotina</taxon>
        <taxon>Eurotiomycetes</taxon>
        <taxon>Eurotiomycetidae</taxon>
        <taxon>Eurotiales</taxon>
        <taxon>Aspergillaceae</taxon>
        <taxon>Penicillium</taxon>
    </lineage>
</organism>
<dbReference type="Gene3D" id="3.40.50.850">
    <property type="entry name" value="Isochorismatase-like"/>
    <property type="match status" value="1"/>
</dbReference>
<dbReference type="SUPFAM" id="SSF52499">
    <property type="entry name" value="Isochorismatase-like hydrolases"/>
    <property type="match status" value="1"/>
</dbReference>